<dbReference type="InterPro" id="IPR036770">
    <property type="entry name" value="Ankyrin_rpt-contain_sf"/>
</dbReference>
<evidence type="ECO:0000313" key="6">
    <source>
        <dbReference type="Proteomes" id="UP000326924"/>
    </source>
</evidence>
<dbReference type="InterPro" id="IPR036047">
    <property type="entry name" value="F-box-like_dom_sf"/>
</dbReference>
<dbReference type="PROSITE" id="PS50088">
    <property type="entry name" value="ANK_REPEAT"/>
    <property type="match status" value="2"/>
</dbReference>
<proteinExistence type="predicted"/>
<evidence type="ECO:0000313" key="5">
    <source>
        <dbReference type="EMBL" id="KAA8914172.1"/>
    </source>
</evidence>
<name>A0A5J5F9Y7_9PEZI</name>
<keyword evidence="2 3" id="KW-0040">ANK repeat</keyword>
<dbReference type="Gene3D" id="1.25.40.20">
    <property type="entry name" value="Ankyrin repeat-containing domain"/>
    <property type="match status" value="1"/>
</dbReference>
<dbReference type="PANTHER" id="PTHR24198:SF165">
    <property type="entry name" value="ANKYRIN REPEAT-CONTAINING PROTEIN-RELATED"/>
    <property type="match status" value="1"/>
</dbReference>
<feature type="domain" description="F-box" evidence="4">
    <location>
        <begin position="12"/>
        <end position="57"/>
    </location>
</feature>
<dbReference type="SUPFAM" id="SSF48403">
    <property type="entry name" value="Ankyrin repeat"/>
    <property type="match status" value="1"/>
</dbReference>
<sequence length="209" mass="23034">MSSTPAFPTLSRESLSTLPTETLLEIGELLSVHDLNALSRTCRAFHLIFTVPLFDRMWDLPDTYMYRIVLSNNHVGVLRYLIDEHEVVEDSMIARRPDGTAGACSLVHFAADTSSDALVRLLVESGADVTSAGDEGQTPLHWAAMSGQESLARFLIEWGADVLATDDCGHTPLRYATRNKHDALVHLLRDKTRAVARPSARLNPGAPRE</sequence>
<evidence type="ECO:0000256" key="3">
    <source>
        <dbReference type="PROSITE-ProRule" id="PRU00023"/>
    </source>
</evidence>
<gene>
    <name evidence="5" type="ORF">FN846DRAFT_927725</name>
</gene>
<reference evidence="5 6" key="1">
    <citation type="submission" date="2019-09" db="EMBL/GenBank/DDBJ databases">
        <title>Draft genome of the ectomycorrhizal ascomycete Sphaerosporella brunnea.</title>
        <authorList>
            <consortium name="DOE Joint Genome Institute"/>
            <person name="Benucci G.M."/>
            <person name="Marozzi G."/>
            <person name="Antonielli L."/>
            <person name="Sanchez S."/>
            <person name="Marco P."/>
            <person name="Wang X."/>
            <person name="Falini L.B."/>
            <person name="Barry K."/>
            <person name="Haridas S."/>
            <person name="Lipzen A."/>
            <person name="Labutti K."/>
            <person name="Grigoriev I.V."/>
            <person name="Murat C."/>
            <person name="Martin F."/>
            <person name="Albertini E."/>
            <person name="Donnini D."/>
            <person name="Bonito G."/>
        </authorList>
    </citation>
    <scope>NUCLEOTIDE SEQUENCE [LARGE SCALE GENOMIC DNA]</scope>
    <source>
        <strain evidence="5 6">Sb_GMNB300</strain>
    </source>
</reference>
<dbReference type="CDD" id="cd09917">
    <property type="entry name" value="F-box_SF"/>
    <property type="match status" value="1"/>
</dbReference>
<dbReference type="AlphaFoldDB" id="A0A5J5F9Y7"/>
<dbReference type="PROSITE" id="PS50181">
    <property type="entry name" value="FBOX"/>
    <property type="match status" value="1"/>
</dbReference>
<keyword evidence="6" id="KW-1185">Reference proteome</keyword>
<evidence type="ECO:0000256" key="2">
    <source>
        <dbReference type="ARBA" id="ARBA00023043"/>
    </source>
</evidence>
<keyword evidence="1" id="KW-0677">Repeat</keyword>
<evidence type="ECO:0000256" key="1">
    <source>
        <dbReference type="ARBA" id="ARBA00022737"/>
    </source>
</evidence>
<protein>
    <submittedName>
        <fullName evidence="5">Ankyrin repeat-containing domain protein</fullName>
    </submittedName>
</protein>
<dbReference type="Pfam" id="PF12796">
    <property type="entry name" value="Ank_2"/>
    <property type="match status" value="1"/>
</dbReference>
<dbReference type="PANTHER" id="PTHR24198">
    <property type="entry name" value="ANKYRIN REPEAT AND PROTEIN KINASE DOMAIN-CONTAINING PROTEIN"/>
    <property type="match status" value="1"/>
</dbReference>
<dbReference type="InterPro" id="IPR002110">
    <property type="entry name" value="Ankyrin_rpt"/>
</dbReference>
<evidence type="ECO:0000259" key="4">
    <source>
        <dbReference type="PROSITE" id="PS50181"/>
    </source>
</evidence>
<accession>A0A5J5F9Y7</accession>
<organism evidence="5 6">
    <name type="scientific">Sphaerosporella brunnea</name>
    <dbReference type="NCBI Taxonomy" id="1250544"/>
    <lineage>
        <taxon>Eukaryota</taxon>
        <taxon>Fungi</taxon>
        <taxon>Dikarya</taxon>
        <taxon>Ascomycota</taxon>
        <taxon>Pezizomycotina</taxon>
        <taxon>Pezizomycetes</taxon>
        <taxon>Pezizales</taxon>
        <taxon>Pyronemataceae</taxon>
        <taxon>Sphaerosporella</taxon>
    </lineage>
</organism>
<dbReference type="SUPFAM" id="SSF81383">
    <property type="entry name" value="F-box domain"/>
    <property type="match status" value="1"/>
</dbReference>
<dbReference type="InParanoid" id="A0A5J5F9Y7"/>
<dbReference type="PROSITE" id="PS50297">
    <property type="entry name" value="ANK_REP_REGION"/>
    <property type="match status" value="1"/>
</dbReference>
<dbReference type="SMART" id="SM00248">
    <property type="entry name" value="ANK"/>
    <property type="match status" value="3"/>
</dbReference>
<dbReference type="Proteomes" id="UP000326924">
    <property type="component" value="Unassembled WGS sequence"/>
</dbReference>
<dbReference type="OrthoDB" id="341259at2759"/>
<dbReference type="InterPro" id="IPR001810">
    <property type="entry name" value="F-box_dom"/>
</dbReference>
<dbReference type="EMBL" id="VXIS01000008">
    <property type="protein sequence ID" value="KAA8914172.1"/>
    <property type="molecule type" value="Genomic_DNA"/>
</dbReference>
<feature type="repeat" description="ANK" evidence="3">
    <location>
        <begin position="102"/>
        <end position="134"/>
    </location>
</feature>
<dbReference type="Pfam" id="PF12937">
    <property type="entry name" value="F-box-like"/>
    <property type="match status" value="1"/>
</dbReference>
<dbReference type="Gene3D" id="1.20.1280.50">
    <property type="match status" value="1"/>
</dbReference>
<comment type="caution">
    <text evidence="5">The sequence shown here is derived from an EMBL/GenBank/DDBJ whole genome shotgun (WGS) entry which is preliminary data.</text>
</comment>
<feature type="repeat" description="ANK" evidence="3">
    <location>
        <begin position="135"/>
        <end position="167"/>
    </location>
</feature>